<comment type="similarity">
    <text evidence="2">Belongs to the eukaryotic RPB7/RPC8 RNA polymerase subunit family.</text>
</comment>
<dbReference type="InterPro" id="IPR005576">
    <property type="entry name" value="Rpb7-like_N"/>
</dbReference>
<dbReference type="InterPro" id="IPR012340">
    <property type="entry name" value="NA-bd_OB-fold"/>
</dbReference>
<feature type="compositionally biased region" description="Low complexity" evidence="6">
    <location>
        <begin position="216"/>
        <end position="226"/>
    </location>
</feature>
<reference evidence="9 10" key="1">
    <citation type="submission" date="2024-10" db="EMBL/GenBank/DDBJ databases">
        <title>Updated reference genomes for cyclostephanoid diatoms.</title>
        <authorList>
            <person name="Roberts W.R."/>
            <person name="Alverson A.J."/>
        </authorList>
    </citation>
    <scope>NUCLEOTIDE SEQUENCE [LARGE SCALE GENOMIC DNA]</scope>
    <source>
        <strain evidence="9 10">AJA232-27</strain>
    </source>
</reference>
<dbReference type="Pfam" id="PF08292">
    <property type="entry name" value="RNA_pol_Rbc25"/>
    <property type="match status" value="1"/>
</dbReference>
<dbReference type="Proteomes" id="UP001530293">
    <property type="component" value="Unassembled WGS sequence"/>
</dbReference>
<comment type="subcellular location">
    <subcellularLocation>
        <location evidence="1">Nucleus</location>
    </subcellularLocation>
</comment>
<dbReference type="InterPro" id="IPR045113">
    <property type="entry name" value="Rpb7-like"/>
</dbReference>
<feature type="compositionally biased region" description="Acidic residues" evidence="6">
    <location>
        <begin position="136"/>
        <end position="149"/>
    </location>
</feature>
<protein>
    <submittedName>
        <fullName evidence="9">Uncharacterized protein</fullName>
    </submittedName>
</protein>
<feature type="region of interest" description="Disordered" evidence="6">
    <location>
        <begin position="212"/>
        <end position="287"/>
    </location>
</feature>
<gene>
    <name evidence="9" type="ORF">ACHAWU_003019</name>
</gene>
<evidence type="ECO:0000256" key="5">
    <source>
        <dbReference type="ARBA" id="ARBA00023242"/>
    </source>
</evidence>
<dbReference type="CDD" id="cd04330">
    <property type="entry name" value="RNAP_III_Rpc25_N"/>
    <property type="match status" value="1"/>
</dbReference>
<evidence type="ECO:0000313" key="9">
    <source>
        <dbReference type="EMBL" id="KAL3758948.1"/>
    </source>
</evidence>
<dbReference type="PANTHER" id="PTHR12709">
    <property type="entry name" value="DNA-DIRECTED RNA POLYMERASE II, III"/>
    <property type="match status" value="1"/>
</dbReference>
<dbReference type="PANTHER" id="PTHR12709:SF1">
    <property type="entry name" value="DNA-DIRECTED RNA POLYMERASE III SUBUNIT RPC8"/>
    <property type="match status" value="1"/>
</dbReference>
<dbReference type="InterPro" id="IPR036898">
    <property type="entry name" value="RNA_pol_Rpb7-like_N_sf"/>
</dbReference>
<dbReference type="SUPFAM" id="SSF50249">
    <property type="entry name" value="Nucleic acid-binding proteins"/>
    <property type="match status" value="1"/>
</dbReference>
<keyword evidence="4" id="KW-0804">Transcription</keyword>
<dbReference type="SUPFAM" id="SSF88798">
    <property type="entry name" value="N-terminal, heterodimerisation domain of RBP7 (RpoE)"/>
    <property type="match status" value="1"/>
</dbReference>
<evidence type="ECO:0000256" key="4">
    <source>
        <dbReference type="ARBA" id="ARBA00023163"/>
    </source>
</evidence>
<proteinExistence type="inferred from homology"/>
<name>A0ABD3M7S8_9STRA</name>
<keyword evidence="3" id="KW-0240">DNA-directed RNA polymerase</keyword>
<dbReference type="EMBL" id="JALLBG020000215">
    <property type="protein sequence ID" value="KAL3758948.1"/>
    <property type="molecule type" value="Genomic_DNA"/>
</dbReference>
<comment type="caution">
    <text evidence="9">The sequence shown here is derived from an EMBL/GenBank/DDBJ whole genome shotgun (WGS) entry which is preliminary data.</text>
</comment>
<dbReference type="AlphaFoldDB" id="A0ABD3M7S8"/>
<dbReference type="InterPro" id="IPR013238">
    <property type="entry name" value="RNA_pol_III_Rbc25"/>
</dbReference>
<feature type="domain" description="RNA polymerase Rpb7-like N-terminal" evidence="7">
    <location>
        <begin position="9"/>
        <end position="65"/>
    </location>
</feature>
<keyword evidence="10" id="KW-1185">Reference proteome</keyword>
<feature type="region of interest" description="Disordered" evidence="6">
    <location>
        <begin position="136"/>
        <end position="180"/>
    </location>
</feature>
<dbReference type="Gene3D" id="3.30.1490.120">
    <property type="entry name" value="RNA polymerase Rpb7-like, N-terminal domain"/>
    <property type="match status" value="1"/>
</dbReference>
<evidence type="ECO:0000256" key="1">
    <source>
        <dbReference type="ARBA" id="ARBA00004123"/>
    </source>
</evidence>
<dbReference type="Pfam" id="PF03876">
    <property type="entry name" value="SHS2_Rpb7-N"/>
    <property type="match status" value="1"/>
</dbReference>
<evidence type="ECO:0000256" key="2">
    <source>
        <dbReference type="ARBA" id="ARBA00009307"/>
    </source>
</evidence>
<evidence type="ECO:0000259" key="8">
    <source>
        <dbReference type="Pfam" id="PF08292"/>
    </source>
</evidence>
<dbReference type="GO" id="GO:0000428">
    <property type="term" value="C:DNA-directed RNA polymerase complex"/>
    <property type="evidence" value="ECO:0007669"/>
    <property type="project" value="UniProtKB-KW"/>
</dbReference>
<dbReference type="GO" id="GO:0005634">
    <property type="term" value="C:nucleus"/>
    <property type="evidence" value="ECO:0007669"/>
    <property type="project" value="UniProtKB-SubCell"/>
</dbReference>
<evidence type="ECO:0000259" key="7">
    <source>
        <dbReference type="Pfam" id="PF03876"/>
    </source>
</evidence>
<feature type="domain" description="RNA polymerase III subunit Rpc25" evidence="8">
    <location>
        <begin position="84"/>
        <end position="224"/>
    </location>
</feature>
<evidence type="ECO:0000313" key="10">
    <source>
        <dbReference type="Proteomes" id="UP001530293"/>
    </source>
</evidence>
<feature type="compositionally biased region" description="Low complexity" evidence="6">
    <location>
        <begin position="233"/>
        <end position="261"/>
    </location>
</feature>
<organism evidence="9 10">
    <name type="scientific">Discostella pseudostelligera</name>
    <dbReference type="NCBI Taxonomy" id="259834"/>
    <lineage>
        <taxon>Eukaryota</taxon>
        <taxon>Sar</taxon>
        <taxon>Stramenopiles</taxon>
        <taxon>Ochrophyta</taxon>
        <taxon>Bacillariophyta</taxon>
        <taxon>Coscinodiscophyceae</taxon>
        <taxon>Thalassiosirophycidae</taxon>
        <taxon>Stephanodiscales</taxon>
        <taxon>Stephanodiscaceae</taxon>
        <taxon>Discostella</taxon>
    </lineage>
</organism>
<sequence>MFVLALLADTIRIPPHLLAKPTVLSVQSEIERRYPNKIIIDVGLIICPYGPALEIGDGILVPGDGGAHHQVLFQVVVFKPFVDEVLIGIVTESKEEGVMVSVGGFFDQVFIPAYWMLNPSKFDEESGLWVWTPTYDDDEEEEDGNDESEGVGVGVIKQEEDVSERVGSGGAGTTAEGEADVEQNRFEIEIGAEIRFKVKSVNFTRITTTMKGVQATTTTTSHTITSERPLELNGNNGSSAAKSSSQLGGNNNSNAVVSNGGESENDNRNGMVRRRSSSADLSDSANNPAPMQILGSICEDGLGLTIWWKDAAAERDGEDE</sequence>
<accession>A0ABD3M7S8</accession>
<evidence type="ECO:0000256" key="3">
    <source>
        <dbReference type="ARBA" id="ARBA00022478"/>
    </source>
</evidence>
<evidence type="ECO:0000256" key="6">
    <source>
        <dbReference type="SAM" id="MobiDB-lite"/>
    </source>
</evidence>
<dbReference type="Gene3D" id="2.40.50.140">
    <property type="entry name" value="Nucleic acid-binding proteins"/>
    <property type="match status" value="1"/>
</dbReference>
<keyword evidence="5" id="KW-0539">Nucleus</keyword>